<gene>
    <name evidence="1" type="ORF">A2Y62_00920</name>
</gene>
<dbReference type="InterPro" id="IPR011047">
    <property type="entry name" value="Quinoprotein_ADH-like_sf"/>
</dbReference>
<reference evidence="1 2" key="1">
    <citation type="journal article" date="2016" name="Nat. Commun.">
        <title>Thousands of microbial genomes shed light on interconnected biogeochemical processes in an aquifer system.</title>
        <authorList>
            <person name="Anantharaman K."/>
            <person name="Brown C.T."/>
            <person name="Hug L.A."/>
            <person name="Sharon I."/>
            <person name="Castelle C.J."/>
            <person name="Probst A.J."/>
            <person name="Thomas B.C."/>
            <person name="Singh A."/>
            <person name="Wilkins M.J."/>
            <person name="Karaoz U."/>
            <person name="Brodie E.L."/>
            <person name="Williams K.H."/>
            <person name="Hubbard S.S."/>
            <person name="Banfield J.F."/>
        </authorList>
    </citation>
    <scope>NUCLEOTIDE SEQUENCE [LARGE SCALE GENOMIC DNA]</scope>
</reference>
<name>A0A1F5VJL6_9BACT</name>
<organism evidence="1 2">
    <name type="scientific">Candidatus Fischerbacteria bacterium RBG_13_37_8</name>
    <dbReference type="NCBI Taxonomy" id="1817863"/>
    <lineage>
        <taxon>Bacteria</taxon>
        <taxon>Candidatus Fischeribacteriota</taxon>
    </lineage>
</organism>
<dbReference type="EMBL" id="MFGW01000158">
    <property type="protein sequence ID" value="OGF63622.1"/>
    <property type="molecule type" value="Genomic_DNA"/>
</dbReference>
<dbReference type="PANTHER" id="PTHR42754">
    <property type="entry name" value="ENDOGLUCANASE"/>
    <property type="match status" value="1"/>
</dbReference>
<evidence type="ECO:0000313" key="2">
    <source>
        <dbReference type="Proteomes" id="UP000178943"/>
    </source>
</evidence>
<dbReference type="SUPFAM" id="SSF50998">
    <property type="entry name" value="Quinoprotein alcohol dehydrogenase-like"/>
    <property type="match status" value="1"/>
</dbReference>
<dbReference type="PANTHER" id="PTHR42754:SF1">
    <property type="entry name" value="LIPOPROTEIN"/>
    <property type="match status" value="1"/>
</dbReference>
<accession>A0A1F5VJL6</accession>
<comment type="caution">
    <text evidence="1">The sequence shown here is derived from an EMBL/GenBank/DDBJ whole genome shotgun (WGS) entry which is preliminary data.</text>
</comment>
<proteinExistence type="predicted"/>
<dbReference type="AlphaFoldDB" id="A0A1F5VJL6"/>
<protein>
    <recommendedName>
        <fullName evidence="3">Bulb-type lectin domain-containing protein</fullName>
    </recommendedName>
</protein>
<evidence type="ECO:0000313" key="1">
    <source>
        <dbReference type="EMBL" id="OGF63622.1"/>
    </source>
</evidence>
<sequence>MQNNRVNYFCGLIIFLLFPNFLLAQTWAKVYGLYGVNSYEFSRAIIPGHDGTYIIVCLSFNDELDFGVVNIDTFGNIIWQKSFGGKDYDGAERIQRTLDGGYVVTGITLSYGAGSSDFWVTKLDKSGSIIWQNTYGGDDNDEQTSVVITKDNGIVISGVSSYSFGIGTDAWIIKLNKNGNISWQKIYGMPDSDGPHEIIATSDGGLIMAGYTSREVVVGTAWIVKLDINGNIQWEKSYERGRGESARSIVETNDGGYLVGGMTGGNKRGAADIWILKLDVSGNIIWQRAYGGSDDDIIDSIVDTPDNGYIILADTKSFGAGAWDILLFKIDDSGNVVWQRTFGDVFRDSASQISKAHDGGYIITGITDNLNLPNYHTLILKITEDGTIEGTCSSFHEANLKVIDTKATVRNTSAKVRNTNVKPHPTNAKAIDTTAVVDTICSSAVIDISCQPTTLPFLLRMSKCSVKPNYGYTATIYMSCAGLPTGAACKFSPDVIVPIGDFSSETTLTVEIRNAIEAGIYPFQIVASNGAVSSTFNMNLKVNK</sequence>
<dbReference type="Proteomes" id="UP000178943">
    <property type="component" value="Unassembled WGS sequence"/>
</dbReference>
<dbReference type="STRING" id="1817863.A2Y62_00920"/>
<evidence type="ECO:0008006" key="3">
    <source>
        <dbReference type="Google" id="ProtNLM"/>
    </source>
</evidence>